<accession>A0AA40LJV0</accession>
<organism evidence="2 3">
    <name type="scientific">Cnephaeus nilssonii</name>
    <name type="common">Northern bat</name>
    <name type="synonym">Eptesicus nilssonii</name>
    <dbReference type="NCBI Taxonomy" id="3371016"/>
    <lineage>
        <taxon>Eukaryota</taxon>
        <taxon>Metazoa</taxon>
        <taxon>Chordata</taxon>
        <taxon>Craniata</taxon>
        <taxon>Vertebrata</taxon>
        <taxon>Euteleostomi</taxon>
        <taxon>Mammalia</taxon>
        <taxon>Eutheria</taxon>
        <taxon>Laurasiatheria</taxon>
        <taxon>Chiroptera</taxon>
        <taxon>Yangochiroptera</taxon>
        <taxon>Vespertilionidae</taxon>
        <taxon>Cnephaeus</taxon>
    </lineage>
</organism>
<evidence type="ECO:0000313" key="2">
    <source>
        <dbReference type="EMBL" id="KAK1334349.1"/>
    </source>
</evidence>
<reference evidence="2" key="1">
    <citation type="submission" date="2023-06" db="EMBL/GenBank/DDBJ databases">
        <title>Reference genome for the Northern bat (Eptesicus nilssonii), a most northern bat species.</title>
        <authorList>
            <person name="Laine V.N."/>
            <person name="Pulliainen A.T."/>
            <person name="Lilley T.M."/>
        </authorList>
    </citation>
    <scope>NUCLEOTIDE SEQUENCE</scope>
    <source>
        <strain evidence="2">BLF_Eptnil</strain>
        <tissue evidence="2">Kidney</tissue>
    </source>
</reference>
<feature type="compositionally biased region" description="Polar residues" evidence="1">
    <location>
        <begin position="43"/>
        <end position="60"/>
    </location>
</feature>
<keyword evidence="3" id="KW-1185">Reference proteome</keyword>
<evidence type="ECO:0000313" key="3">
    <source>
        <dbReference type="Proteomes" id="UP001177744"/>
    </source>
</evidence>
<feature type="region of interest" description="Disordered" evidence="1">
    <location>
        <begin position="1"/>
        <end position="121"/>
    </location>
</feature>
<proteinExistence type="predicted"/>
<protein>
    <submittedName>
        <fullName evidence="2">Uncharacterized protein</fullName>
    </submittedName>
</protein>
<dbReference type="AlphaFoldDB" id="A0AA40LJV0"/>
<feature type="region of interest" description="Disordered" evidence="1">
    <location>
        <begin position="905"/>
        <end position="1017"/>
    </location>
</feature>
<dbReference type="Proteomes" id="UP001177744">
    <property type="component" value="Unassembled WGS sequence"/>
</dbReference>
<feature type="compositionally biased region" description="Basic and acidic residues" evidence="1">
    <location>
        <begin position="1004"/>
        <end position="1017"/>
    </location>
</feature>
<feature type="region of interest" description="Disordered" evidence="1">
    <location>
        <begin position="461"/>
        <end position="487"/>
    </location>
</feature>
<gene>
    <name evidence="2" type="ORF">QTO34_005353</name>
</gene>
<feature type="compositionally biased region" description="Basic and acidic residues" evidence="1">
    <location>
        <begin position="476"/>
        <end position="487"/>
    </location>
</feature>
<feature type="region of interest" description="Disordered" evidence="1">
    <location>
        <begin position="619"/>
        <end position="638"/>
    </location>
</feature>
<feature type="region of interest" description="Disordered" evidence="1">
    <location>
        <begin position="657"/>
        <end position="678"/>
    </location>
</feature>
<feature type="compositionally biased region" description="Polar residues" evidence="1">
    <location>
        <begin position="619"/>
        <end position="637"/>
    </location>
</feature>
<sequence length="1017" mass="110136">MNKEGSPNLEKNGDKNRKTTSQEKNESSGVSNFFGTLGDFFKTNVSSTQTTENRSVSSGTNKDEVKSSPNPTKPTIQDFGNFPAAPVSSKGKVRVRSLSKQTTIDDTGLKEPSTKDIQGNNLFDKEVPSRDHLIQQSPNPSFTTNCFKVSSRESSIETSGVSTVTEDSGSNKISFDILSRKNSNEQDHFSDKDLSFSTVTISPPQPELPTRKSIFSFLTGSGKSENKASATLPRTKSKAEELFTLPSFFPTNSSIKKDASHNSSFSFFSLSFLDEKQQTPGEKHSLSTIAPVTSQPCKKPSVFVDMSGTVNEGSNGNRGSIVQELIHEQQMAPCVSISNTVEVTFLDDELNVGENYQGKLGSRSWISLADFQLNQLQTDIAPHSPGYQAQTETLLIGPETFEVASHEGDFIQEAFLSGSLAKSFPHDSHLIGKLNNLDTCTNHHQDERFSGPVEILTQNLEPTSSSEEPGCAGHLQSRDTDKEEDKSLLGSSVEMLSGFVNKVKSFSESLIEPPKTFSGFFSSSKPPKKSSFFSLASGASSPPLKGELFGIFKSPIPDTCKQESSIPTTAWLQNDSSRDAVGSVPPENLWREAASTSFNSESALNDYRMTVLRAKSDSETLTNGPSLTTKVGNSNIPDHTLTDDLKLMTEMENSIPDNIPEPQSSETIGATSSISGDDTGQGVLSLSDEGDMGVLQDTDTETSFEAEHISLPTQSHPDPTWIAKDLPSPIQPLLPLEPKPAMRSAFTKQNILELQATNSLETSTTTLFSEASSVGQNATLETQGSLSHPLWEEPVLCAKESYGIFDAQKDPPAALQETEQPRPRFEIPNMTNWPKLHFPSSAAYYGKPLSSFFSPPSSSGNRGAETSLMSGFKKLSTLFEGEHKGDPEQMPTESFTPILIVSSDQDLNSSEADKASESSQMSGASAHPAKGLEKWKIQQEIPASGEDWNTKGYLSGLTSPSGSHEEEHCTVSELLHQPETQGGEAVPASSDSVLNGQLPVTPHGIKETKTNERPVLN</sequence>
<comment type="caution">
    <text evidence="2">The sequence shown here is derived from an EMBL/GenBank/DDBJ whole genome shotgun (WGS) entry which is preliminary data.</text>
</comment>
<feature type="compositionally biased region" description="Basic and acidic residues" evidence="1">
    <location>
        <begin position="11"/>
        <end position="26"/>
    </location>
</feature>
<name>A0AA40LJV0_CNENI</name>
<evidence type="ECO:0000256" key="1">
    <source>
        <dbReference type="SAM" id="MobiDB-lite"/>
    </source>
</evidence>
<dbReference type="EMBL" id="JAULJE010000015">
    <property type="protein sequence ID" value="KAK1334349.1"/>
    <property type="molecule type" value="Genomic_DNA"/>
</dbReference>